<proteinExistence type="predicted"/>
<feature type="transmembrane region" description="Helical" evidence="6">
    <location>
        <begin position="215"/>
        <end position="233"/>
    </location>
</feature>
<keyword evidence="4" id="KW-0408">Iron</keyword>
<keyword evidence="6" id="KW-1133">Transmembrane helix</keyword>
<dbReference type="SUPFAM" id="SSF46548">
    <property type="entry name" value="alpha-helical ferredoxin"/>
    <property type="match status" value="1"/>
</dbReference>
<accession>A0A953HUA2</accession>
<dbReference type="InterPro" id="IPR017900">
    <property type="entry name" value="4Fe4S_Fe_S_CS"/>
</dbReference>
<dbReference type="PANTHER" id="PTHR43255:SF1">
    <property type="entry name" value="IRON-SULFUR-BINDING OXIDOREDUCTASE FADF-RELATED"/>
    <property type="match status" value="1"/>
</dbReference>
<keyword evidence="3" id="KW-0560">Oxidoreductase</keyword>
<keyword evidence="6" id="KW-0472">Membrane</keyword>
<feature type="domain" description="4Fe-4S ferredoxin-type" evidence="7">
    <location>
        <begin position="299"/>
        <end position="330"/>
    </location>
</feature>
<dbReference type="InterPro" id="IPR009051">
    <property type="entry name" value="Helical_ferredxn"/>
</dbReference>
<dbReference type="Pfam" id="PF13187">
    <property type="entry name" value="Fer4_9"/>
    <property type="match status" value="1"/>
</dbReference>
<reference evidence="8" key="1">
    <citation type="submission" date="2021-06" db="EMBL/GenBank/DDBJ databases">
        <title>44 bacteria genomes isolated from Dapeng, Shenzhen.</title>
        <authorList>
            <person name="Zheng W."/>
            <person name="Yu S."/>
            <person name="Huang Y."/>
        </authorList>
    </citation>
    <scope>NUCLEOTIDE SEQUENCE</scope>
    <source>
        <strain evidence="8">DP5N28-2</strain>
    </source>
</reference>
<protein>
    <submittedName>
        <fullName evidence="8">(Fe-S)-binding protein</fullName>
    </submittedName>
</protein>
<keyword evidence="6" id="KW-0812">Transmembrane</keyword>
<dbReference type="GO" id="GO:0016491">
    <property type="term" value="F:oxidoreductase activity"/>
    <property type="evidence" value="ECO:0007669"/>
    <property type="project" value="UniProtKB-KW"/>
</dbReference>
<dbReference type="Proteomes" id="UP000753961">
    <property type="component" value="Unassembled WGS sequence"/>
</dbReference>
<dbReference type="PROSITE" id="PS00198">
    <property type="entry name" value="4FE4S_FER_1"/>
    <property type="match status" value="1"/>
</dbReference>
<dbReference type="InterPro" id="IPR036197">
    <property type="entry name" value="NarG-like_sf"/>
</dbReference>
<evidence type="ECO:0000313" key="8">
    <source>
        <dbReference type="EMBL" id="MBY5958435.1"/>
    </source>
</evidence>
<keyword evidence="1" id="KW-0004">4Fe-4S</keyword>
<keyword evidence="5" id="KW-0411">Iron-sulfur</keyword>
<name>A0A953HUA2_9BACT</name>
<evidence type="ECO:0000256" key="4">
    <source>
        <dbReference type="ARBA" id="ARBA00023004"/>
    </source>
</evidence>
<gene>
    <name evidence="8" type="ORF">KUV50_09850</name>
</gene>
<evidence type="ECO:0000256" key="2">
    <source>
        <dbReference type="ARBA" id="ARBA00022723"/>
    </source>
</evidence>
<evidence type="ECO:0000256" key="6">
    <source>
        <dbReference type="SAM" id="Phobius"/>
    </source>
</evidence>
<comment type="caution">
    <text evidence="8">The sequence shown here is derived from an EMBL/GenBank/DDBJ whole genome shotgun (WGS) entry which is preliminary data.</text>
</comment>
<dbReference type="RefSeq" id="WP_222579970.1">
    <property type="nucleotide sequence ID" value="NZ_JAHVHU010000008.1"/>
</dbReference>
<feature type="transmembrane region" description="Helical" evidence="6">
    <location>
        <begin position="104"/>
        <end position="129"/>
    </location>
</feature>
<keyword evidence="9" id="KW-1185">Reference proteome</keyword>
<organism evidence="8 9">
    <name type="scientific">Membranihabitans marinus</name>
    <dbReference type="NCBI Taxonomy" id="1227546"/>
    <lineage>
        <taxon>Bacteria</taxon>
        <taxon>Pseudomonadati</taxon>
        <taxon>Bacteroidota</taxon>
        <taxon>Saprospiria</taxon>
        <taxon>Saprospirales</taxon>
        <taxon>Saprospiraceae</taxon>
        <taxon>Membranihabitans</taxon>
    </lineage>
</organism>
<dbReference type="InterPro" id="IPR051460">
    <property type="entry name" value="HdrC_iron-sulfur_subunit"/>
</dbReference>
<evidence type="ECO:0000313" key="9">
    <source>
        <dbReference type="Proteomes" id="UP000753961"/>
    </source>
</evidence>
<dbReference type="Gene3D" id="1.20.950.20">
    <property type="entry name" value="Transmembrane di-heme cytochromes, Chain C"/>
    <property type="match status" value="1"/>
</dbReference>
<dbReference type="PANTHER" id="PTHR43255">
    <property type="entry name" value="IRON-SULFUR-BINDING OXIDOREDUCTASE FADF-RELATED-RELATED"/>
    <property type="match status" value="1"/>
</dbReference>
<feature type="transmembrane region" description="Helical" evidence="6">
    <location>
        <begin position="150"/>
        <end position="169"/>
    </location>
</feature>
<evidence type="ECO:0000256" key="1">
    <source>
        <dbReference type="ARBA" id="ARBA00022485"/>
    </source>
</evidence>
<keyword evidence="2" id="KW-0479">Metal-binding</keyword>
<dbReference type="GO" id="GO:0051539">
    <property type="term" value="F:4 iron, 4 sulfur cluster binding"/>
    <property type="evidence" value="ECO:0007669"/>
    <property type="project" value="UniProtKB-KW"/>
</dbReference>
<evidence type="ECO:0000256" key="5">
    <source>
        <dbReference type="ARBA" id="ARBA00023014"/>
    </source>
</evidence>
<dbReference type="InterPro" id="IPR017896">
    <property type="entry name" value="4Fe4S_Fe-S-bd"/>
</dbReference>
<sequence>MDIGQIIFLLLLIVVLYISAKLYSRIWRNIHLGKKESLRDQPARRIRQVLLVAFGQKKMFKRIVPAIFHLFIYLAFLLTQIELIEILLDGLTGRHRIFATSLGGFYTFVIGFIEILSVLALIATIAFIVRRVILKVARFQQPEMWGWPSRDALIILTLELVLIFGILTMNSADVVLQARAVPHFPDTGELPISGWLGPALLGGMETSTLIILERFGWWLHILVVFGFLIYLPISKHLHILLAFPNTYFARLAPKGKMKNMPEVMNEVKSMLGLTEEEDAPPMTDELPEFGAADVMDLSWKNVLDAYTCTECGRCTAECPANITGKKLSPRKIMMDVRDRAEEIGKTLDTNPEMTRQNYDDGKNLFDRITPEELHACTTCNACVEACPVLINPLDIILQMRRYEILTLASGPSDWTSMFNSMENTGAVWQVPEERDAWTKND</sequence>
<dbReference type="SUPFAM" id="SSF103501">
    <property type="entry name" value="Respiratory nitrate reductase 1 gamma chain"/>
    <property type="match status" value="1"/>
</dbReference>
<feature type="domain" description="4Fe-4S ferredoxin-type" evidence="7">
    <location>
        <begin position="366"/>
        <end position="398"/>
    </location>
</feature>
<dbReference type="Gene3D" id="1.10.1060.10">
    <property type="entry name" value="Alpha-helical ferredoxin"/>
    <property type="match status" value="1"/>
</dbReference>
<dbReference type="PROSITE" id="PS51379">
    <property type="entry name" value="4FE4S_FER_2"/>
    <property type="match status" value="2"/>
</dbReference>
<evidence type="ECO:0000259" key="7">
    <source>
        <dbReference type="PROSITE" id="PS51379"/>
    </source>
</evidence>
<feature type="transmembrane region" description="Helical" evidence="6">
    <location>
        <begin position="63"/>
        <end position="84"/>
    </location>
</feature>
<dbReference type="AlphaFoldDB" id="A0A953HUA2"/>
<dbReference type="GO" id="GO:0046872">
    <property type="term" value="F:metal ion binding"/>
    <property type="evidence" value="ECO:0007669"/>
    <property type="project" value="UniProtKB-KW"/>
</dbReference>
<feature type="transmembrane region" description="Helical" evidence="6">
    <location>
        <begin position="6"/>
        <end position="24"/>
    </location>
</feature>
<dbReference type="GO" id="GO:0005886">
    <property type="term" value="C:plasma membrane"/>
    <property type="evidence" value="ECO:0007669"/>
    <property type="project" value="TreeGrafter"/>
</dbReference>
<evidence type="ECO:0000256" key="3">
    <source>
        <dbReference type="ARBA" id="ARBA00023002"/>
    </source>
</evidence>
<dbReference type="EMBL" id="JAHVHU010000008">
    <property type="protein sequence ID" value="MBY5958435.1"/>
    <property type="molecule type" value="Genomic_DNA"/>
</dbReference>